<evidence type="ECO:0000313" key="1">
    <source>
        <dbReference type="EMBL" id="TWT76457.1"/>
    </source>
</evidence>
<dbReference type="RefSeq" id="WP_146404222.1">
    <property type="nucleotide sequence ID" value="NZ_SJPJ01000002.1"/>
</dbReference>
<proteinExistence type="predicted"/>
<evidence type="ECO:0000313" key="2">
    <source>
        <dbReference type="Proteomes" id="UP000315010"/>
    </source>
</evidence>
<dbReference type="AlphaFoldDB" id="A0A5C5YNP7"/>
<dbReference type="GO" id="GO:0005829">
    <property type="term" value="C:cytosol"/>
    <property type="evidence" value="ECO:0007669"/>
    <property type="project" value="TreeGrafter"/>
</dbReference>
<reference evidence="1 2" key="1">
    <citation type="submission" date="2019-02" db="EMBL/GenBank/DDBJ databases">
        <title>Deep-cultivation of Planctomycetes and their phenomic and genomic characterization uncovers novel biology.</title>
        <authorList>
            <person name="Wiegand S."/>
            <person name="Jogler M."/>
            <person name="Boedeker C."/>
            <person name="Pinto D."/>
            <person name="Vollmers J."/>
            <person name="Rivas-Marin E."/>
            <person name="Kohn T."/>
            <person name="Peeters S.H."/>
            <person name="Heuer A."/>
            <person name="Rast P."/>
            <person name="Oberbeckmann S."/>
            <person name="Bunk B."/>
            <person name="Jeske O."/>
            <person name="Meyerdierks A."/>
            <person name="Storesund J.E."/>
            <person name="Kallscheuer N."/>
            <person name="Luecker S."/>
            <person name="Lage O.M."/>
            <person name="Pohl T."/>
            <person name="Merkel B.J."/>
            <person name="Hornburger P."/>
            <person name="Mueller R.-W."/>
            <person name="Bruemmer F."/>
            <person name="Labrenz M."/>
            <person name="Spormann A.M."/>
            <person name="Op Den Camp H."/>
            <person name="Overmann J."/>
            <person name="Amann R."/>
            <person name="Jetten M.S.M."/>
            <person name="Mascher T."/>
            <person name="Medema M.H."/>
            <person name="Devos D.P."/>
            <person name="Kaster A.-K."/>
            <person name="Ovreas L."/>
            <person name="Rohde M."/>
            <person name="Galperin M.Y."/>
            <person name="Jogler C."/>
        </authorList>
    </citation>
    <scope>NUCLEOTIDE SEQUENCE [LARGE SCALE GENOMIC DNA]</scope>
    <source>
        <strain evidence="1 2">CA13</strain>
    </source>
</reference>
<dbReference type="SUPFAM" id="SSF102405">
    <property type="entry name" value="MCP/YpsA-like"/>
    <property type="match status" value="1"/>
</dbReference>
<dbReference type="OrthoDB" id="9801098at2"/>
<protein>
    <recommendedName>
        <fullName evidence="3">Lysine decarboxylase</fullName>
    </recommendedName>
</protein>
<evidence type="ECO:0008006" key="3">
    <source>
        <dbReference type="Google" id="ProtNLM"/>
    </source>
</evidence>
<dbReference type="EMBL" id="SJPJ01000002">
    <property type="protein sequence ID" value="TWT76457.1"/>
    <property type="molecule type" value="Genomic_DNA"/>
</dbReference>
<name>A0A5C5YNP7_9BACT</name>
<accession>A0A5C5YNP7</accession>
<dbReference type="InterPro" id="IPR052341">
    <property type="entry name" value="LOG_family_nucleotidases"/>
</dbReference>
<organism evidence="1 2">
    <name type="scientific">Novipirellula herctigrandis</name>
    <dbReference type="NCBI Taxonomy" id="2527986"/>
    <lineage>
        <taxon>Bacteria</taxon>
        <taxon>Pseudomonadati</taxon>
        <taxon>Planctomycetota</taxon>
        <taxon>Planctomycetia</taxon>
        <taxon>Pirellulales</taxon>
        <taxon>Pirellulaceae</taxon>
        <taxon>Novipirellula</taxon>
    </lineage>
</organism>
<dbReference type="Proteomes" id="UP000315010">
    <property type="component" value="Unassembled WGS sequence"/>
</dbReference>
<dbReference type="Gene3D" id="3.40.50.450">
    <property type="match status" value="1"/>
</dbReference>
<gene>
    <name evidence="1" type="ORF">CA13_69510</name>
</gene>
<dbReference type="PANTHER" id="PTHR43393:SF3">
    <property type="entry name" value="LYSINE DECARBOXYLASE-LIKE PROTEIN"/>
    <property type="match status" value="1"/>
</dbReference>
<sequence length="391" mass="43913">MKEISDVSNFESWAKKSPKRKPAAIQDLDLRPYAKLIKNKEFPNSIFLSCDMDASVAGHIVQTGGVVIPDLKGFKFQVHRKSLYCVAELFHGFNMDDPKGYEATYDFKVYKQYCCQGKSPKTINTSLARRLHDHSITDALEEELKGKKVVAVMGGHGMERQDPFYTKVAKVSRLLTRAGFLMVSGGGPGAMEATHLGAYFASREENELDVAIEIIKQRPADGKPGQEYEDQDWLHRAWRVMETFPIPDGTEQDCKSIGVPTWLYGHEPPAPFATHIAKYFANSVREDGLLAIANHGVIFAPGSAGTTQEIFQDATQNHYANQGVISPMILFGEKHWTETRPVWPLLVNVAKGKAYGELIALTDLEDEIVRRIKMFAPEIYTKKEQPRFKCK</sequence>
<comment type="caution">
    <text evidence="1">The sequence shown here is derived from an EMBL/GenBank/DDBJ whole genome shotgun (WGS) entry which is preliminary data.</text>
</comment>
<dbReference type="PANTHER" id="PTHR43393">
    <property type="entry name" value="CYTOKININ RIBOSIDE 5'-MONOPHOSPHATE PHOSPHORIBOHYDROLASE"/>
    <property type="match status" value="1"/>
</dbReference>
<keyword evidence="2" id="KW-1185">Reference proteome</keyword>